<dbReference type="Proteomes" id="UP000499080">
    <property type="component" value="Unassembled WGS sequence"/>
</dbReference>
<dbReference type="EMBL" id="BGPR01001202">
    <property type="protein sequence ID" value="GBM48039.1"/>
    <property type="molecule type" value="Genomic_DNA"/>
</dbReference>
<protein>
    <submittedName>
        <fullName evidence="2">Uncharacterized protein</fullName>
    </submittedName>
</protein>
<dbReference type="AlphaFoldDB" id="A0A4Y2G600"/>
<feature type="region of interest" description="Disordered" evidence="1">
    <location>
        <begin position="57"/>
        <end position="86"/>
    </location>
</feature>
<gene>
    <name evidence="2" type="ORF">AVEN_34367_1</name>
</gene>
<sequence length="103" mass="11773">MVNMNIRSPLKVAHLGTRSVALLSSDYITDHKYPGCNTTETEDHVNSTVINENLQENELQDEDHTETLQPTIPESVHPYPKQHLKKSKICTKKSKIYSLYQHA</sequence>
<evidence type="ECO:0000256" key="1">
    <source>
        <dbReference type="SAM" id="MobiDB-lite"/>
    </source>
</evidence>
<organism evidence="2 3">
    <name type="scientific">Araneus ventricosus</name>
    <name type="common">Orbweaver spider</name>
    <name type="synonym">Epeira ventricosa</name>
    <dbReference type="NCBI Taxonomy" id="182803"/>
    <lineage>
        <taxon>Eukaryota</taxon>
        <taxon>Metazoa</taxon>
        <taxon>Ecdysozoa</taxon>
        <taxon>Arthropoda</taxon>
        <taxon>Chelicerata</taxon>
        <taxon>Arachnida</taxon>
        <taxon>Araneae</taxon>
        <taxon>Araneomorphae</taxon>
        <taxon>Entelegynae</taxon>
        <taxon>Araneoidea</taxon>
        <taxon>Araneidae</taxon>
        <taxon>Araneus</taxon>
    </lineage>
</organism>
<keyword evidence="3" id="KW-1185">Reference proteome</keyword>
<reference evidence="2 3" key="1">
    <citation type="journal article" date="2019" name="Sci. Rep.">
        <title>Orb-weaving spider Araneus ventricosus genome elucidates the spidroin gene catalogue.</title>
        <authorList>
            <person name="Kono N."/>
            <person name="Nakamura H."/>
            <person name="Ohtoshi R."/>
            <person name="Moran D.A.P."/>
            <person name="Shinohara A."/>
            <person name="Yoshida Y."/>
            <person name="Fujiwara M."/>
            <person name="Mori M."/>
            <person name="Tomita M."/>
            <person name="Arakawa K."/>
        </authorList>
    </citation>
    <scope>NUCLEOTIDE SEQUENCE [LARGE SCALE GENOMIC DNA]</scope>
</reference>
<name>A0A4Y2G600_ARAVE</name>
<comment type="caution">
    <text evidence="2">The sequence shown here is derived from an EMBL/GenBank/DDBJ whole genome shotgun (WGS) entry which is preliminary data.</text>
</comment>
<evidence type="ECO:0000313" key="3">
    <source>
        <dbReference type="Proteomes" id="UP000499080"/>
    </source>
</evidence>
<proteinExistence type="predicted"/>
<accession>A0A4Y2G600</accession>
<evidence type="ECO:0000313" key="2">
    <source>
        <dbReference type="EMBL" id="GBM48039.1"/>
    </source>
</evidence>